<dbReference type="Proteomes" id="UP000467840">
    <property type="component" value="Chromosome 5"/>
</dbReference>
<evidence type="ECO:0000259" key="7">
    <source>
        <dbReference type="SMART" id="SM00322"/>
    </source>
</evidence>
<protein>
    <recommendedName>
        <fullName evidence="7">K Homology domain-containing protein</fullName>
    </recommendedName>
</protein>
<dbReference type="Gene3D" id="2.40.70.10">
    <property type="entry name" value="Acid Proteases"/>
    <property type="match status" value="1"/>
</dbReference>
<feature type="domain" description="K Homology" evidence="7">
    <location>
        <begin position="173"/>
        <end position="246"/>
    </location>
</feature>
<dbReference type="InterPro" id="IPR004087">
    <property type="entry name" value="KH_dom"/>
</dbReference>
<dbReference type="FunFam" id="3.30.1370.10:FF:000009">
    <property type="entry name" value="RNA-binding protein PNO1"/>
    <property type="match status" value="1"/>
</dbReference>
<evidence type="ECO:0000256" key="5">
    <source>
        <dbReference type="SAM" id="MobiDB-lite"/>
    </source>
</evidence>
<feature type="chain" id="PRO_5025642964" description="K Homology domain-containing protein" evidence="6">
    <location>
        <begin position="21"/>
        <end position="617"/>
    </location>
</feature>
<keyword evidence="4" id="KW-0539">Nucleus</keyword>
<dbReference type="CDD" id="cd22391">
    <property type="entry name" value="KH-I_PNO1_rpt1"/>
    <property type="match status" value="1"/>
</dbReference>
<feature type="region of interest" description="Disordered" evidence="5">
    <location>
        <begin position="397"/>
        <end position="451"/>
    </location>
</feature>
<name>A0A6A6NFF7_HEVBR</name>
<dbReference type="PANTHER" id="PTHR12826:SF13">
    <property type="entry name" value="RNA-BINDING PROTEIN PNO1"/>
    <property type="match status" value="1"/>
</dbReference>
<keyword evidence="6" id="KW-0732">Signal</keyword>
<evidence type="ECO:0000313" key="8">
    <source>
        <dbReference type="EMBL" id="KAF2323882.1"/>
    </source>
</evidence>
<dbReference type="Pfam" id="PF22891">
    <property type="entry name" value="KH_PNO1_2nd"/>
    <property type="match status" value="1"/>
</dbReference>
<evidence type="ECO:0000256" key="3">
    <source>
        <dbReference type="ARBA" id="ARBA00022884"/>
    </source>
</evidence>
<dbReference type="EMBL" id="JAAGAX010000001">
    <property type="protein sequence ID" value="KAF2323882.1"/>
    <property type="molecule type" value="Genomic_DNA"/>
</dbReference>
<evidence type="ECO:0000256" key="1">
    <source>
        <dbReference type="ARBA" id="ARBA00004604"/>
    </source>
</evidence>
<keyword evidence="3" id="KW-0694">RNA-binding</keyword>
<dbReference type="GO" id="GO:0003723">
    <property type="term" value="F:RNA binding"/>
    <property type="evidence" value="ECO:0007669"/>
    <property type="project" value="UniProtKB-KW"/>
</dbReference>
<dbReference type="InterPro" id="IPR055211">
    <property type="entry name" value="KH_PNO1_2nd"/>
</dbReference>
<gene>
    <name evidence="8" type="ORF">GH714_003380</name>
</gene>
<evidence type="ECO:0000256" key="6">
    <source>
        <dbReference type="SAM" id="SignalP"/>
    </source>
</evidence>
<feature type="compositionally biased region" description="Basic and acidic residues" evidence="5">
    <location>
        <begin position="397"/>
        <end position="406"/>
    </location>
</feature>
<dbReference type="AlphaFoldDB" id="A0A6A6NFF7"/>
<dbReference type="GO" id="GO:0005730">
    <property type="term" value="C:nucleolus"/>
    <property type="evidence" value="ECO:0007669"/>
    <property type="project" value="UniProtKB-SubCell"/>
</dbReference>
<evidence type="ECO:0000256" key="4">
    <source>
        <dbReference type="ARBA" id="ARBA00023242"/>
    </source>
</evidence>
<dbReference type="SUPFAM" id="SSF54791">
    <property type="entry name" value="Eukaryotic type KH-domain (KH-domain type I)"/>
    <property type="match status" value="1"/>
</dbReference>
<dbReference type="Pfam" id="PF08284">
    <property type="entry name" value="RVP_2"/>
    <property type="match status" value="1"/>
</dbReference>
<dbReference type="PANTHER" id="PTHR12826">
    <property type="entry name" value="RIBONUCLEASE Y"/>
    <property type="match status" value="1"/>
</dbReference>
<reference evidence="8 9" key="1">
    <citation type="journal article" date="2020" name="Mol. Plant">
        <title>The Chromosome-Based Rubber Tree Genome Provides New Insights into Spurge Genome Evolution and Rubber Biosynthesis.</title>
        <authorList>
            <person name="Liu J."/>
            <person name="Shi C."/>
            <person name="Shi C.C."/>
            <person name="Li W."/>
            <person name="Zhang Q.J."/>
            <person name="Zhang Y."/>
            <person name="Li K."/>
            <person name="Lu H.F."/>
            <person name="Shi C."/>
            <person name="Zhu S.T."/>
            <person name="Xiao Z.Y."/>
            <person name="Nan H."/>
            <person name="Yue Y."/>
            <person name="Zhu X.G."/>
            <person name="Wu Y."/>
            <person name="Hong X.N."/>
            <person name="Fan G.Y."/>
            <person name="Tong Y."/>
            <person name="Zhang D."/>
            <person name="Mao C.L."/>
            <person name="Liu Y.L."/>
            <person name="Hao S.J."/>
            <person name="Liu W.Q."/>
            <person name="Lv M.Q."/>
            <person name="Zhang H.B."/>
            <person name="Liu Y."/>
            <person name="Hu-Tang G.R."/>
            <person name="Wang J.P."/>
            <person name="Wang J.H."/>
            <person name="Sun Y.H."/>
            <person name="Ni S.B."/>
            <person name="Chen W.B."/>
            <person name="Zhang X.C."/>
            <person name="Jiao Y.N."/>
            <person name="Eichler E.E."/>
            <person name="Li G.H."/>
            <person name="Liu X."/>
            <person name="Gao L.Z."/>
        </authorList>
    </citation>
    <scope>NUCLEOTIDE SEQUENCE [LARGE SCALE GENOMIC DNA]</scope>
    <source>
        <strain evidence="9">cv. GT1</strain>
        <tissue evidence="8">Leaf</tissue>
    </source>
</reference>
<dbReference type="InterPro" id="IPR021109">
    <property type="entry name" value="Peptidase_aspartic_dom_sf"/>
</dbReference>
<evidence type="ECO:0000313" key="9">
    <source>
        <dbReference type="Proteomes" id="UP000467840"/>
    </source>
</evidence>
<feature type="signal peptide" evidence="6">
    <location>
        <begin position="1"/>
        <end position="20"/>
    </location>
</feature>
<evidence type="ECO:0000256" key="2">
    <source>
        <dbReference type="ARBA" id="ARBA00007515"/>
    </source>
</evidence>
<dbReference type="InterPro" id="IPR055212">
    <property type="entry name" value="KH-I_PNO1_first"/>
</dbReference>
<proteinExistence type="inferred from homology"/>
<organism evidence="8 9">
    <name type="scientific">Hevea brasiliensis</name>
    <name type="common">Para rubber tree</name>
    <name type="synonym">Siphonia brasiliensis</name>
    <dbReference type="NCBI Taxonomy" id="3981"/>
    <lineage>
        <taxon>Eukaryota</taxon>
        <taxon>Viridiplantae</taxon>
        <taxon>Streptophyta</taxon>
        <taxon>Embryophyta</taxon>
        <taxon>Tracheophyta</taxon>
        <taxon>Spermatophyta</taxon>
        <taxon>Magnoliopsida</taxon>
        <taxon>eudicotyledons</taxon>
        <taxon>Gunneridae</taxon>
        <taxon>Pentapetalae</taxon>
        <taxon>rosids</taxon>
        <taxon>fabids</taxon>
        <taxon>Malpighiales</taxon>
        <taxon>Euphorbiaceae</taxon>
        <taxon>Crotonoideae</taxon>
        <taxon>Micrandreae</taxon>
        <taxon>Hevea</taxon>
    </lineage>
</organism>
<dbReference type="Gene3D" id="3.30.1370.10">
    <property type="entry name" value="K Homology domain, type 1"/>
    <property type="match status" value="1"/>
</dbReference>
<dbReference type="SMART" id="SM00322">
    <property type="entry name" value="KH"/>
    <property type="match status" value="1"/>
</dbReference>
<sequence length="617" mass="69368">MGLFVFILELMLLLEQFGWLNLVNISSNIKSFVMAELGGLIIMQSGEAPASMEVETSSNGLGTHIGSFLLPPKPKFEPLKAHEMSDGRVQFRKVSVPPHRYSPLKKAWMEIYTPIYEQMKIDIRMNLKARKVELKTRSDTPDVSNLQKCTDFVHAFMLGFDVIDAIALLRLDELYVESFEIKDVKTLRGEHLSRAIGRLSGKGGKTKFAIENATKTRIVIADTKIHILGSFQNIKIARDSLCSLILGSPAGKDMDPISQRAIEEEVESHAPPMAEAGGRGQPIPSVQEVPVQPQQALFQQMIEFIRQMTGAIPQPQPRPPPPPQKSHLEKLRKYGAVDFLGKKEDDPPIAENWLDRTERVLRQLHCTLEQNLEDIVSLLQDDAYQWWDTVSRECGSTEHQIRDCPRRTATTAPVQTDKPTPAAQRARRPSKSEAAGTSQRPISEAAERSEARAPARAIQGYEFSADLIELPFHKFDVILGMDWLSYHQAIINCRLNRITLKTPENDEITVVGERTNFLSNVISATTTRILMRKGCEAYLAYVVDTRQAKLDLCEISTVSDFLDVFPKELPGLPSKREVEFAIEVMPGTAPISIAPYRMVCTELKELKIQLQGYWIRG</sequence>
<comment type="caution">
    <text evidence="8">The sequence shown here is derived from an EMBL/GenBank/DDBJ whole genome shotgun (WGS) entry which is preliminary data.</text>
</comment>
<comment type="subcellular location">
    <subcellularLocation>
        <location evidence="1">Nucleus</location>
        <location evidence="1">Nucleolus</location>
    </subcellularLocation>
</comment>
<dbReference type="CDD" id="cd22392">
    <property type="entry name" value="KH-I_PNO1_rpt2"/>
    <property type="match status" value="1"/>
</dbReference>
<comment type="similarity">
    <text evidence="2">Belongs to the PNO1 family.</text>
</comment>
<keyword evidence="9" id="KW-1185">Reference proteome</keyword>
<accession>A0A6A6NFF7</accession>
<feature type="compositionally biased region" description="Polar residues" evidence="5">
    <location>
        <begin position="408"/>
        <end position="418"/>
    </location>
</feature>
<dbReference type="InterPro" id="IPR036612">
    <property type="entry name" value="KH_dom_type_1_sf"/>
</dbReference>